<dbReference type="Proteomes" id="UP000825935">
    <property type="component" value="Chromosome 9"/>
</dbReference>
<keyword evidence="1" id="KW-0472">Membrane</keyword>
<accession>A0A8T2U612</accession>
<evidence type="ECO:0000256" key="1">
    <source>
        <dbReference type="SAM" id="Phobius"/>
    </source>
</evidence>
<feature type="transmembrane region" description="Helical" evidence="1">
    <location>
        <begin position="12"/>
        <end position="33"/>
    </location>
</feature>
<proteinExistence type="predicted"/>
<dbReference type="AlphaFoldDB" id="A0A8T2U612"/>
<protein>
    <submittedName>
        <fullName evidence="2">Uncharacterized protein</fullName>
    </submittedName>
</protein>
<evidence type="ECO:0000313" key="3">
    <source>
        <dbReference type="Proteomes" id="UP000825935"/>
    </source>
</evidence>
<dbReference type="PANTHER" id="PTHR33294:SF6">
    <property type="entry name" value="AWPM-19-LIKE FAMILY PROTEIN"/>
    <property type="match status" value="1"/>
</dbReference>
<sequence>MKQTSALRLVTWVLLVLNLCLYVIVAALAGWVLNIMISGNLQSVTAAFMATADLIIFSLISAAAGLGSAIMGFHHMHAWSLESFSATAAAAGVALLLSLEALGIASKEITVGLYRHANLKALEALAITAGTTQLFYVVILQVAKVRGEFS</sequence>
<dbReference type="EMBL" id="CM035414">
    <property type="protein sequence ID" value="KAH7428874.1"/>
    <property type="molecule type" value="Genomic_DNA"/>
</dbReference>
<feature type="transmembrane region" description="Helical" evidence="1">
    <location>
        <begin position="124"/>
        <end position="143"/>
    </location>
</feature>
<dbReference type="PANTHER" id="PTHR33294">
    <property type="entry name" value="AWPM-19-LIKE FAMILY PROTEIN"/>
    <property type="match status" value="1"/>
</dbReference>
<feature type="transmembrane region" description="Helical" evidence="1">
    <location>
        <begin position="84"/>
        <end position="104"/>
    </location>
</feature>
<dbReference type="OrthoDB" id="779714at2759"/>
<name>A0A8T2U612_CERRI</name>
<keyword evidence="1" id="KW-1133">Transmembrane helix</keyword>
<comment type="caution">
    <text evidence="2">The sequence shown here is derived from an EMBL/GenBank/DDBJ whole genome shotgun (WGS) entry which is preliminary data.</text>
</comment>
<organism evidence="2 3">
    <name type="scientific">Ceratopteris richardii</name>
    <name type="common">Triangle waterfern</name>
    <dbReference type="NCBI Taxonomy" id="49495"/>
    <lineage>
        <taxon>Eukaryota</taxon>
        <taxon>Viridiplantae</taxon>
        <taxon>Streptophyta</taxon>
        <taxon>Embryophyta</taxon>
        <taxon>Tracheophyta</taxon>
        <taxon>Polypodiopsida</taxon>
        <taxon>Polypodiidae</taxon>
        <taxon>Polypodiales</taxon>
        <taxon>Pteridineae</taxon>
        <taxon>Pteridaceae</taxon>
        <taxon>Parkerioideae</taxon>
        <taxon>Ceratopteris</taxon>
    </lineage>
</organism>
<dbReference type="OMA" id="CKEIQLN"/>
<keyword evidence="1" id="KW-0812">Transmembrane</keyword>
<dbReference type="InterPro" id="IPR008390">
    <property type="entry name" value="AWPM-19"/>
</dbReference>
<dbReference type="Pfam" id="PF05512">
    <property type="entry name" value="AWPM-19"/>
    <property type="match status" value="1"/>
</dbReference>
<keyword evidence="3" id="KW-1185">Reference proteome</keyword>
<feature type="transmembrane region" description="Helical" evidence="1">
    <location>
        <begin position="45"/>
        <end position="72"/>
    </location>
</feature>
<gene>
    <name evidence="2" type="ORF">KP509_09G021100</name>
</gene>
<evidence type="ECO:0000313" key="2">
    <source>
        <dbReference type="EMBL" id="KAH7428874.1"/>
    </source>
</evidence>
<reference evidence="2" key="1">
    <citation type="submission" date="2021-08" db="EMBL/GenBank/DDBJ databases">
        <title>WGS assembly of Ceratopteris richardii.</title>
        <authorList>
            <person name="Marchant D.B."/>
            <person name="Chen G."/>
            <person name="Jenkins J."/>
            <person name="Shu S."/>
            <person name="Leebens-Mack J."/>
            <person name="Grimwood J."/>
            <person name="Schmutz J."/>
            <person name="Soltis P."/>
            <person name="Soltis D."/>
            <person name="Chen Z.-H."/>
        </authorList>
    </citation>
    <scope>NUCLEOTIDE SEQUENCE</scope>
    <source>
        <strain evidence="2">Whitten #5841</strain>
        <tissue evidence="2">Leaf</tissue>
    </source>
</reference>